<reference evidence="2 3" key="1">
    <citation type="submission" date="2021-05" db="EMBL/GenBank/DDBJ databases">
        <title>A Polyphasic approach of four new species of the genus Ohtaekwangia: Ohtaekwangia histidinii sp. nov., Ohtaekwangia cretensis sp. nov., Ohtaekwangia indiensis sp. nov., Ohtaekwangia reichenbachii sp. nov. from diverse environment.</title>
        <authorList>
            <person name="Octaviana S."/>
        </authorList>
    </citation>
    <scope>NUCLEOTIDE SEQUENCE [LARGE SCALE GENOMIC DNA]</scope>
    <source>
        <strain evidence="2 3">PWU4</strain>
    </source>
</reference>
<comment type="caution">
    <text evidence="2">The sequence shown here is derived from an EMBL/GenBank/DDBJ whole genome shotgun (WGS) entry which is preliminary data.</text>
</comment>
<dbReference type="InterPro" id="IPR013211">
    <property type="entry name" value="LVIVD"/>
</dbReference>
<dbReference type="NCBIfam" id="TIGR04183">
    <property type="entry name" value="Por_Secre_tail"/>
    <property type="match status" value="1"/>
</dbReference>
<sequence length="167" mass="17861">MRGNYAFVASNLGDAVEVIDISNSSAPTHKGTLVHGTSGALLDGAQGIAVAGDYIYTVSAANHALEISNFPESTLFAASTSNRTARQFEVFPNPTVDNLTILLPSVPQIIEVQVVDAMGTLNISKKIYNNEPSVNLNVGHLRAGIYIVRIIGAANEEVVSRRIRIER</sequence>
<dbReference type="AlphaFoldDB" id="A0AAP2DJG2"/>
<dbReference type="Pfam" id="PF18962">
    <property type="entry name" value="Por_Secre_tail"/>
    <property type="match status" value="1"/>
</dbReference>
<name>A0AAP2DJG2_9BACT</name>
<organism evidence="2 3">
    <name type="scientific">Chryseosolibacter histidini</name>
    <dbReference type="NCBI Taxonomy" id="2782349"/>
    <lineage>
        <taxon>Bacteria</taxon>
        <taxon>Pseudomonadati</taxon>
        <taxon>Bacteroidota</taxon>
        <taxon>Cytophagia</taxon>
        <taxon>Cytophagales</taxon>
        <taxon>Chryseotaleaceae</taxon>
        <taxon>Chryseosolibacter</taxon>
    </lineage>
</organism>
<evidence type="ECO:0000313" key="2">
    <source>
        <dbReference type="EMBL" id="MBT1697488.1"/>
    </source>
</evidence>
<dbReference type="RefSeq" id="WP_254163358.1">
    <property type="nucleotide sequence ID" value="NZ_JAHESF010000009.1"/>
</dbReference>
<gene>
    <name evidence="2" type="ORF">KK083_11415</name>
</gene>
<dbReference type="InterPro" id="IPR026444">
    <property type="entry name" value="Secre_tail"/>
</dbReference>
<evidence type="ECO:0000259" key="1">
    <source>
        <dbReference type="Pfam" id="PF18962"/>
    </source>
</evidence>
<evidence type="ECO:0000313" key="3">
    <source>
        <dbReference type="Proteomes" id="UP001319200"/>
    </source>
</evidence>
<dbReference type="EMBL" id="JAHESF010000009">
    <property type="protein sequence ID" value="MBT1697488.1"/>
    <property type="molecule type" value="Genomic_DNA"/>
</dbReference>
<proteinExistence type="predicted"/>
<dbReference type="Proteomes" id="UP001319200">
    <property type="component" value="Unassembled WGS sequence"/>
</dbReference>
<protein>
    <submittedName>
        <fullName evidence="2">T9SS type A sorting domain-containing protein</fullName>
    </submittedName>
</protein>
<keyword evidence="3" id="KW-1185">Reference proteome</keyword>
<dbReference type="Pfam" id="PF08309">
    <property type="entry name" value="LVIVD"/>
    <property type="match status" value="2"/>
</dbReference>
<feature type="domain" description="Secretion system C-terminal sorting" evidence="1">
    <location>
        <begin position="90"/>
        <end position="158"/>
    </location>
</feature>
<accession>A0AAP2DJG2</accession>